<proteinExistence type="predicted"/>
<dbReference type="Proteomes" id="UP001304088">
    <property type="component" value="Chromosome"/>
</dbReference>
<feature type="chain" id="PRO_5041723469" description="Lipoprotein" evidence="1">
    <location>
        <begin position="26"/>
        <end position="179"/>
    </location>
</feature>
<dbReference type="EMBL" id="CP118733">
    <property type="protein sequence ID" value="WNY47122.1"/>
    <property type="molecule type" value="Genomic_DNA"/>
</dbReference>
<evidence type="ECO:0008006" key="4">
    <source>
        <dbReference type="Google" id="ProtNLM"/>
    </source>
</evidence>
<keyword evidence="3" id="KW-1185">Reference proteome</keyword>
<dbReference type="RefSeq" id="WP_205030897.1">
    <property type="nucleotide sequence ID" value="NZ_CP118733.1"/>
</dbReference>
<accession>A0AA96VCF4</accession>
<protein>
    <recommendedName>
        <fullName evidence="4">Lipoprotein</fullName>
    </recommendedName>
</protein>
<name>A0AA96VCF4_9STRE</name>
<reference evidence="2 3" key="1">
    <citation type="submission" date="2023-02" db="EMBL/GenBank/DDBJ databases">
        <title>Streptococcus sp. Genome Sequencing and Assembly.</title>
        <authorList>
            <person name="Shore S.M."/>
            <person name="Nicholson T.L."/>
        </authorList>
    </citation>
    <scope>NUCLEOTIDE SEQUENCE [LARGE SCALE GENOMIC DNA]</scope>
    <source>
        <strain evidence="2 3">29896</strain>
    </source>
</reference>
<organism evidence="2 3">
    <name type="scientific">Streptococcus suivaginalis</name>
    <dbReference type="NCBI Taxonomy" id="3028082"/>
    <lineage>
        <taxon>Bacteria</taxon>
        <taxon>Bacillati</taxon>
        <taxon>Bacillota</taxon>
        <taxon>Bacilli</taxon>
        <taxon>Lactobacillales</taxon>
        <taxon>Streptococcaceae</taxon>
        <taxon>Streptococcus</taxon>
    </lineage>
</organism>
<evidence type="ECO:0000313" key="3">
    <source>
        <dbReference type="Proteomes" id="UP001304088"/>
    </source>
</evidence>
<dbReference type="PROSITE" id="PS51257">
    <property type="entry name" value="PROKAR_LIPOPROTEIN"/>
    <property type="match status" value="1"/>
</dbReference>
<gene>
    <name evidence="2" type="ORF">PXH68_09650</name>
</gene>
<evidence type="ECO:0000313" key="2">
    <source>
        <dbReference type="EMBL" id="WNY47122.1"/>
    </source>
</evidence>
<sequence>MMKCLKRAVLLLVSCMLLVGCVVNNNSVAPSGQQRTDIYRLVSDEADNAWTYFSMTHEQDAVHRFKVYYEVELTDAYLGEIGASSPKEAGDMLEELFYEYSLPELAELETVDGVEVASHFPRERVWRLVIDIDPAIADFNMISQIVGEGDLEMLADIETTTASEFATIFYFLGFEKMND</sequence>
<dbReference type="AlphaFoldDB" id="A0AA96VCF4"/>
<feature type="signal peptide" evidence="1">
    <location>
        <begin position="1"/>
        <end position="25"/>
    </location>
</feature>
<evidence type="ECO:0000256" key="1">
    <source>
        <dbReference type="SAM" id="SignalP"/>
    </source>
</evidence>
<dbReference type="KEGG" id="ssuv:PXH68_09650"/>
<keyword evidence="1" id="KW-0732">Signal</keyword>